<sequence>MLWSLLGALLIAWLVLFSLMVIAVLLVDWLRHRTRRRQARHRFAEYRRAVAALHVHGDDR</sequence>
<dbReference type="EMBL" id="CP014859">
    <property type="protein sequence ID" value="AOS63594.1"/>
    <property type="molecule type" value="Genomic_DNA"/>
</dbReference>
<dbReference type="Proteomes" id="UP000095210">
    <property type="component" value="Chromosome"/>
</dbReference>
<keyword evidence="1" id="KW-0472">Membrane</keyword>
<organism evidence="2 3">
    <name type="scientific">Actinoalloteichus hymeniacidonis</name>
    <dbReference type="NCBI Taxonomy" id="340345"/>
    <lineage>
        <taxon>Bacteria</taxon>
        <taxon>Bacillati</taxon>
        <taxon>Actinomycetota</taxon>
        <taxon>Actinomycetes</taxon>
        <taxon>Pseudonocardiales</taxon>
        <taxon>Pseudonocardiaceae</taxon>
        <taxon>Actinoalloteichus</taxon>
    </lineage>
</organism>
<evidence type="ECO:0000313" key="2">
    <source>
        <dbReference type="EMBL" id="AOS63594.1"/>
    </source>
</evidence>
<protein>
    <submittedName>
        <fullName evidence="2">Uncharacterized protein</fullName>
    </submittedName>
</protein>
<keyword evidence="1" id="KW-0812">Transmembrane</keyword>
<feature type="transmembrane region" description="Helical" evidence="1">
    <location>
        <begin position="6"/>
        <end position="30"/>
    </location>
</feature>
<evidence type="ECO:0000313" key="3">
    <source>
        <dbReference type="Proteomes" id="UP000095210"/>
    </source>
</evidence>
<proteinExistence type="predicted"/>
<gene>
    <name evidence="2" type="ORF">TL08_13900</name>
</gene>
<evidence type="ECO:0000256" key="1">
    <source>
        <dbReference type="SAM" id="Phobius"/>
    </source>
</evidence>
<name>A0AAC9HQM6_9PSEU</name>
<accession>A0AAC9HQM6</accession>
<dbReference type="RefSeq" id="WP_069849415.1">
    <property type="nucleotide sequence ID" value="NZ_CP014859.1"/>
</dbReference>
<dbReference type="KEGG" id="ahm:TL08_13900"/>
<keyword evidence="3" id="KW-1185">Reference proteome</keyword>
<reference evidence="3" key="1">
    <citation type="submission" date="2016-03" db="EMBL/GenBank/DDBJ databases">
        <title>Complete genome sequence of the type strain Actinoalloteichus hymeniacidonis DSM 45092.</title>
        <authorList>
            <person name="Schaffert L."/>
            <person name="Albersmeier A."/>
            <person name="Winkler A."/>
            <person name="Kalinowski J."/>
            <person name="Zotchev S."/>
            <person name="Ruckert C."/>
        </authorList>
    </citation>
    <scope>NUCLEOTIDE SEQUENCE [LARGE SCALE GENOMIC DNA]</scope>
    <source>
        <strain evidence="3">HPA177(T) (DSM 45092(T))</strain>
    </source>
</reference>
<dbReference type="AlphaFoldDB" id="A0AAC9HQM6"/>
<keyword evidence="1" id="KW-1133">Transmembrane helix</keyword>